<dbReference type="SMART" id="SM00460">
    <property type="entry name" value="TGc"/>
    <property type="match status" value="1"/>
</dbReference>
<dbReference type="InterPro" id="IPR038765">
    <property type="entry name" value="Papain-like_cys_pep_sf"/>
</dbReference>
<sequence>PVAHLWESDDSEIYGKAHELTDNYSNYYHKARQIFDFVKDYLTCVEYGEEEHSALWAYTYRNGDCSEHTHLFIALARAVGIPAKHVSGYGYQAEYGTDFEQMGHAWAFVYLPGVEWVPIDMLWGSPEWDFCKLSPDHLVLTTSDGTNLVKEGQIKISGDCSKPSYKYSGPNPPNLTVDRTSTIIREVAVTATLDAATQIENRTWSFYVTVKNVGAQTIENIRVEFQADNAYFGVPQAQSVSRLESGHNQQVSFDVYVKSSVENSVVQALLTYDSPYGSFVAKSGRV</sequence>
<reference evidence="2" key="1">
    <citation type="journal article" date="2014" name="Front. Microbiol.">
        <title>High frequency of phylogenetically diverse reductive dehalogenase-homologous genes in deep subseafloor sedimentary metagenomes.</title>
        <authorList>
            <person name="Kawai M."/>
            <person name="Futagami T."/>
            <person name="Toyoda A."/>
            <person name="Takaki Y."/>
            <person name="Nishi S."/>
            <person name="Hori S."/>
            <person name="Arai W."/>
            <person name="Tsubouchi T."/>
            <person name="Morono Y."/>
            <person name="Uchiyama I."/>
            <person name="Ito T."/>
            <person name="Fujiyama A."/>
            <person name="Inagaki F."/>
            <person name="Takami H."/>
        </authorList>
    </citation>
    <scope>NUCLEOTIDE SEQUENCE</scope>
    <source>
        <strain evidence="2">Expedition CK06-06</strain>
    </source>
</reference>
<feature type="non-terminal residue" evidence="2">
    <location>
        <position position="1"/>
    </location>
</feature>
<dbReference type="InterPro" id="IPR013783">
    <property type="entry name" value="Ig-like_fold"/>
</dbReference>
<dbReference type="InterPro" id="IPR011635">
    <property type="entry name" value="CARDB"/>
</dbReference>
<dbReference type="PANTHER" id="PTHR33490:SF3">
    <property type="entry name" value="CONSERVED INTEGRAL MEMBRANE PROTEIN"/>
    <property type="match status" value="1"/>
</dbReference>
<dbReference type="Gene3D" id="2.60.40.10">
    <property type="entry name" value="Immunoglobulins"/>
    <property type="match status" value="1"/>
</dbReference>
<accession>X1BCK2</accession>
<dbReference type="Pfam" id="PF07705">
    <property type="entry name" value="CARDB"/>
    <property type="match status" value="1"/>
</dbReference>
<feature type="non-terminal residue" evidence="2">
    <location>
        <position position="286"/>
    </location>
</feature>
<evidence type="ECO:0000259" key="1">
    <source>
        <dbReference type="SMART" id="SM00460"/>
    </source>
</evidence>
<dbReference type="AlphaFoldDB" id="X1BCK2"/>
<dbReference type="SUPFAM" id="SSF54001">
    <property type="entry name" value="Cysteine proteinases"/>
    <property type="match status" value="1"/>
</dbReference>
<proteinExistence type="predicted"/>
<feature type="domain" description="Transglutaminase-like" evidence="1">
    <location>
        <begin position="57"/>
        <end position="123"/>
    </location>
</feature>
<organism evidence="2">
    <name type="scientific">marine sediment metagenome</name>
    <dbReference type="NCBI Taxonomy" id="412755"/>
    <lineage>
        <taxon>unclassified sequences</taxon>
        <taxon>metagenomes</taxon>
        <taxon>ecological metagenomes</taxon>
    </lineage>
</organism>
<protein>
    <recommendedName>
        <fullName evidence="1">Transglutaminase-like domain-containing protein</fullName>
    </recommendedName>
</protein>
<comment type="caution">
    <text evidence="2">The sequence shown here is derived from an EMBL/GenBank/DDBJ whole genome shotgun (WGS) entry which is preliminary data.</text>
</comment>
<dbReference type="PANTHER" id="PTHR33490">
    <property type="entry name" value="BLR5614 PROTEIN-RELATED"/>
    <property type="match status" value="1"/>
</dbReference>
<dbReference type="InterPro" id="IPR002931">
    <property type="entry name" value="Transglutaminase-like"/>
</dbReference>
<dbReference type="Gene3D" id="3.10.620.30">
    <property type="match status" value="1"/>
</dbReference>
<name>X1BCK2_9ZZZZ</name>
<dbReference type="Pfam" id="PF01841">
    <property type="entry name" value="Transglut_core"/>
    <property type="match status" value="1"/>
</dbReference>
<gene>
    <name evidence="2" type="ORF">S01H4_42671</name>
</gene>
<dbReference type="EMBL" id="BART01023458">
    <property type="protein sequence ID" value="GAG92755.1"/>
    <property type="molecule type" value="Genomic_DNA"/>
</dbReference>
<evidence type="ECO:0000313" key="2">
    <source>
        <dbReference type="EMBL" id="GAG92755.1"/>
    </source>
</evidence>